<dbReference type="RefSeq" id="WP_111959522.1">
    <property type="nucleotide sequence ID" value="NZ_BJYI01000004.1"/>
</dbReference>
<gene>
    <name evidence="1" type="ORF">CLA01_13370</name>
</gene>
<dbReference type="Proteomes" id="UP000321150">
    <property type="component" value="Unassembled WGS sequence"/>
</dbReference>
<dbReference type="OrthoDB" id="1269952at2"/>
<dbReference type="AlphaFoldDB" id="A0A511Y7W1"/>
<accession>A0A511Y7W1</accession>
<protein>
    <submittedName>
        <fullName evidence="1">Uncharacterized protein</fullName>
    </submittedName>
</protein>
<evidence type="ECO:0000313" key="1">
    <source>
        <dbReference type="EMBL" id="GEN71265.1"/>
    </source>
</evidence>
<name>A0A511Y7W1_9FLAO</name>
<proteinExistence type="predicted"/>
<reference evidence="1 2" key="1">
    <citation type="submission" date="2019-07" db="EMBL/GenBank/DDBJ databases">
        <title>Whole genome shotgun sequence of Chryseobacterium lathyri NBRC 105250.</title>
        <authorList>
            <person name="Hosoyama A."/>
            <person name="Uohara A."/>
            <person name="Ohji S."/>
            <person name="Ichikawa N."/>
        </authorList>
    </citation>
    <scope>NUCLEOTIDE SEQUENCE [LARGE SCALE GENOMIC DNA]</scope>
    <source>
        <strain evidence="1 2">NBRC 105250</strain>
    </source>
</reference>
<organism evidence="1 2">
    <name type="scientific">Chryseobacterium lathyri</name>
    <dbReference type="NCBI Taxonomy" id="395933"/>
    <lineage>
        <taxon>Bacteria</taxon>
        <taxon>Pseudomonadati</taxon>
        <taxon>Bacteroidota</taxon>
        <taxon>Flavobacteriia</taxon>
        <taxon>Flavobacteriales</taxon>
        <taxon>Weeksellaceae</taxon>
        <taxon>Chryseobacterium group</taxon>
        <taxon>Chryseobacterium</taxon>
    </lineage>
</organism>
<comment type="caution">
    <text evidence="1">The sequence shown here is derived from an EMBL/GenBank/DDBJ whole genome shotgun (WGS) entry which is preliminary data.</text>
</comment>
<sequence length="108" mass="12752">MIRTFYYDSSSDEGIESSEAREMTLENALETFYNLSEEKGSFIGFKTNDKIIQFDWNDDNLWMADIPDPQKRGSFQKECDYDQCVEIIKSAFDKPNWQIPNDFGFMSW</sequence>
<dbReference type="EMBL" id="BJYI01000004">
    <property type="protein sequence ID" value="GEN71265.1"/>
    <property type="molecule type" value="Genomic_DNA"/>
</dbReference>
<evidence type="ECO:0000313" key="2">
    <source>
        <dbReference type="Proteomes" id="UP000321150"/>
    </source>
</evidence>